<dbReference type="Proteomes" id="UP001239111">
    <property type="component" value="Chromosome 1"/>
</dbReference>
<keyword evidence="2" id="KW-1185">Reference proteome</keyword>
<reference evidence="1" key="1">
    <citation type="submission" date="2023-04" db="EMBL/GenBank/DDBJ databases">
        <title>A chromosome-level genome assembly of the parasitoid wasp Eretmocerus hayati.</title>
        <authorList>
            <person name="Zhong Y."/>
            <person name="Liu S."/>
            <person name="Liu Y."/>
        </authorList>
    </citation>
    <scope>NUCLEOTIDE SEQUENCE</scope>
    <source>
        <strain evidence="1">ZJU_SS_LIU_2023</strain>
    </source>
</reference>
<accession>A0ACC2PIW0</accession>
<organism evidence="1 2">
    <name type="scientific">Eretmocerus hayati</name>
    <dbReference type="NCBI Taxonomy" id="131215"/>
    <lineage>
        <taxon>Eukaryota</taxon>
        <taxon>Metazoa</taxon>
        <taxon>Ecdysozoa</taxon>
        <taxon>Arthropoda</taxon>
        <taxon>Hexapoda</taxon>
        <taxon>Insecta</taxon>
        <taxon>Pterygota</taxon>
        <taxon>Neoptera</taxon>
        <taxon>Endopterygota</taxon>
        <taxon>Hymenoptera</taxon>
        <taxon>Apocrita</taxon>
        <taxon>Proctotrupomorpha</taxon>
        <taxon>Chalcidoidea</taxon>
        <taxon>Aphelinidae</taxon>
        <taxon>Aphelininae</taxon>
        <taxon>Eretmocerus</taxon>
    </lineage>
</organism>
<proteinExistence type="predicted"/>
<protein>
    <submittedName>
        <fullName evidence="1">Uncharacterized protein</fullName>
    </submittedName>
</protein>
<evidence type="ECO:0000313" key="2">
    <source>
        <dbReference type="Proteomes" id="UP001239111"/>
    </source>
</evidence>
<gene>
    <name evidence="1" type="ORF">QAD02_019170</name>
</gene>
<dbReference type="EMBL" id="CM056741">
    <property type="protein sequence ID" value="KAJ8683378.1"/>
    <property type="molecule type" value="Genomic_DNA"/>
</dbReference>
<sequence>MIKGNLLFSELISNYRWVAHIDNETLHGTLNATYREVVVGINMTAHSDAEKDFATITTKILHVGHIDIKISSDFDSKSTEFLDTKAKSQLLVTMPKVMDYSFSKFAEYFAEDMNRYWPYWKNGAKEN</sequence>
<name>A0ACC2PIW0_9HYME</name>
<comment type="caution">
    <text evidence="1">The sequence shown here is derived from an EMBL/GenBank/DDBJ whole genome shotgun (WGS) entry which is preliminary data.</text>
</comment>
<evidence type="ECO:0000313" key="1">
    <source>
        <dbReference type="EMBL" id="KAJ8683378.1"/>
    </source>
</evidence>